<dbReference type="EMBL" id="JAACNO010000894">
    <property type="protein sequence ID" value="KAF4144143.1"/>
    <property type="molecule type" value="Genomic_DNA"/>
</dbReference>
<evidence type="ECO:0000313" key="2">
    <source>
        <dbReference type="Proteomes" id="UP000704712"/>
    </source>
</evidence>
<feature type="non-terminal residue" evidence="1">
    <location>
        <position position="97"/>
    </location>
</feature>
<comment type="caution">
    <text evidence="1">The sequence shown here is derived from an EMBL/GenBank/DDBJ whole genome shotgun (WGS) entry which is preliminary data.</text>
</comment>
<name>A0A8S9UUS0_PHYIN</name>
<gene>
    <name evidence="1" type="ORF">GN958_ATG06682</name>
</gene>
<reference evidence="1" key="1">
    <citation type="submission" date="2020-03" db="EMBL/GenBank/DDBJ databases">
        <title>Hybrid Assembly of Korean Phytophthora infestans isolates.</title>
        <authorList>
            <person name="Prokchorchik M."/>
            <person name="Lee Y."/>
            <person name="Seo J."/>
            <person name="Cho J.-H."/>
            <person name="Park Y.-E."/>
            <person name="Jang D.-C."/>
            <person name="Im J.-S."/>
            <person name="Choi J.-G."/>
            <person name="Park H.-J."/>
            <person name="Lee G.-B."/>
            <person name="Lee Y.-G."/>
            <person name="Hong S.-Y."/>
            <person name="Cho K."/>
            <person name="Sohn K.H."/>
        </authorList>
    </citation>
    <scope>NUCLEOTIDE SEQUENCE</scope>
    <source>
        <strain evidence="1">KR_2_A2</strain>
    </source>
</reference>
<evidence type="ECO:0000313" key="1">
    <source>
        <dbReference type="EMBL" id="KAF4144143.1"/>
    </source>
</evidence>
<proteinExistence type="predicted"/>
<organism evidence="1 2">
    <name type="scientific">Phytophthora infestans</name>
    <name type="common">Potato late blight agent</name>
    <name type="synonym">Botrytis infestans</name>
    <dbReference type="NCBI Taxonomy" id="4787"/>
    <lineage>
        <taxon>Eukaryota</taxon>
        <taxon>Sar</taxon>
        <taxon>Stramenopiles</taxon>
        <taxon>Oomycota</taxon>
        <taxon>Peronosporomycetes</taxon>
        <taxon>Peronosporales</taxon>
        <taxon>Peronosporaceae</taxon>
        <taxon>Phytophthora</taxon>
    </lineage>
</organism>
<accession>A0A8S9UUS0</accession>
<sequence length="97" mass="10372">DENIDQSTEERGIESFAKNTALEKVASSVKGTTALEQAESSVKKAGVFAKMKGAKAFAKGNPDISKLKSVKVPETEVEKAKPLYSKILETIVISGPF</sequence>
<dbReference type="Proteomes" id="UP000704712">
    <property type="component" value="Unassembled WGS sequence"/>
</dbReference>
<dbReference type="AlphaFoldDB" id="A0A8S9UUS0"/>
<protein>
    <submittedName>
        <fullName evidence="1">Uncharacterized protein</fullName>
    </submittedName>
</protein>